<protein>
    <recommendedName>
        <fullName evidence="2">Cytidyltransferase-like domain-containing protein</fullName>
    </recommendedName>
</protein>
<evidence type="ECO:0000259" key="2">
    <source>
        <dbReference type="Pfam" id="PF01467"/>
    </source>
</evidence>
<name>A0A6G0XX61_9STRA</name>
<feature type="domain" description="Cytidyltransferase-like" evidence="2">
    <location>
        <begin position="200"/>
        <end position="335"/>
    </location>
</feature>
<evidence type="ECO:0000256" key="1">
    <source>
        <dbReference type="SAM" id="Phobius"/>
    </source>
</evidence>
<dbReference type="InterPro" id="IPR014729">
    <property type="entry name" value="Rossmann-like_a/b/a_fold"/>
</dbReference>
<keyword evidence="4" id="KW-1185">Reference proteome</keyword>
<dbReference type="GO" id="GO:0004140">
    <property type="term" value="F:dephospho-CoA kinase activity"/>
    <property type="evidence" value="ECO:0007669"/>
    <property type="project" value="TreeGrafter"/>
</dbReference>
<dbReference type="SUPFAM" id="SSF52374">
    <property type="entry name" value="Nucleotidylyl transferase"/>
    <property type="match status" value="1"/>
</dbReference>
<dbReference type="NCBIfam" id="TIGR00125">
    <property type="entry name" value="cyt_tran_rel"/>
    <property type="match status" value="1"/>
</dbReference>
<proteinExistence type="predicted"/>
<dbReference type="NCBIfam" id="NF001985">
    <property type="entry name" value="PRK00777.1"/>
    <property type="match status" value="1"/>
</dbReference>
<organism evidence="3 4">
    <name type="scientific">Aphanomyces euteiches</name>
    <dbReference type="NCBI Taxonomy" id="100861"/>
    <lineage>
        <taxon>Eukaryota</taxon>
        <taxon>Sar</taxon>
        <taxon>Stramenopiles</taxon>
        <taxon>Oomycota</taxon>
        <taxon>Saprolegniomycetes</taxon>
        <taxon>Saprolegniales</taxon>
        <taxon>Verrucalvaceae</taxon>
        <taxon>Aphanomyces</taxon>
    </lineage>
</organism>
<feature type="transmembrane region" description="Helical" evidence="1">
    <location>
        <begin position="12"/>
        <end position="31"/>
    </location>
</feature>
<gene>
    <name evidence="3" type="ORF">Ae201684_000650</name>
</gene>
<reference evidence="3 4" key="1">
    <citation type="submission" date="2019-07" db="EMBL/GenBank/DDBJ databases">
        <title>Genomics analysis of Aphanomyces spp. identifies a new class of oomycete effector associated with host adaptation.</title>
        <authorList>
            <person name="Gaulin E."/>
        </authorList>
    </citation>
    <scope>NUCLEOTIDE SEQUENCE [LARGE SCALE GENOMIC DNA]</scope>
    <source>
        <strain evidence="3 4">ATCC 201684</strain>
    </source>
</reference>
<sequence length="341" mass="38195">MKQKGMAPWINSNAPVVCGAAAAAVCIYSLIQMRKAVKQIPSTPSPDIPVAVVYIQNPHRDFLQVLRNDVLLEKSVEKVSTRLYVFVDDSKASSTSERLQYLGEVYNLLWNFACCAGKYNLDMRVMSSTDRSWNEVLLAPELDGVFGCDDLDVTQLNKERSDRRVVFHPLTQYVDRGVDPHTFIYLEDDQRILGKEALVVIGGTFDYLHNGHKKLLSHGAALANNGMLIGVTAPHMLEKKSLGYLIETLETRKQNVQEYLATMFPHVEATIVTIDDPFGPSITSAEVTAIVVSTETQLGAVKINAIRQERQLHPLRIYVCRRTDASTLSSSFIREQLAKRR</sequence>
<dbReference type="VEuPathDB" id="FungiDB:AeMF1_003128"/>
<dbReference type="Pfam" id="PF01467">
    <property type="entry name" value="CTP_transf_like"/>
    <property type="match status" value="1"/>
</dbReference>
<dbReference type="InterPro" id="IPR004821">
    <property type="entry name" value="Cyt_trans-like"/>
</dbReference>
<evidence type="ECO:0000313" key="3">
    <source>
        <dbReference type="EMBL" id="KAF0745076.1"/>
    </source>
</evidence>
<dbReference type="Gene3D" id="3.40.50.620">
    <property type="entry name" value="HUPs"/>
    <property type="match status" value="1"/>
</dbReference>
<keyword evidence="1" id="KW-0812">Transmembrane</keyword>
<dbReference type="EMBL" id="VJMJ01000003">
    <property type="protein sequence ID" value="KAF0745076.1"/>
    <property type="molecule type" value="Genomic_DNA"/>
</dbReference>
<keyword evidence="1" id="KW-0472">Membrane</keyword>
<dbReference type="GO" id="GO:0015937">
    <property type="term" value="P:coenzyme A biosynthetic process"/>
    <property type="evidence" value="ECO:0007669"/>
    <property type="project" value="TreeGrafter"/>
</dbReference>
<dbReference type="AlphaFoldDB" id="A0A6G0XX61"/>
<dbReference type="PANTHER" id="PTHR10695">
    <property type="entry name" value="DEPHOSPHO-COA KINASE-RELATED"/>
    <property type="match status" value="1"/>
</dbReference>
<accession>A0A6G0XX61</accession>
<dbReference type="PANTHER" id="PTHR10695:SF46">
    <property type="entry name" value="BIFUNCTIONAL COENZYME A SYNTHASE-RELATED"/>
    <property type="match status" value="1"/>
</dbReference>
<keyword evidence="1" id="KW-1133">Transmembrane helix</keyword>
<evidence type="ECO:0000313" key="4">
    <source>
        <dbReference type="Proteomes" id="UP000481153"/>
    </source>
</evidence>
<dbReference type="Proteomes" id="UP000481153">
    <property type="component" value="Unassembled WGS sequence"/>
</dbReference>
<comment type="caution">
    <text evidence="3">The sequence shown here is derived from an EMBL/GenBank/DDBJ whole genome shotgun (WGS) entry which is preliminary data.</text>
</comment>